<feature type="domain" description="Peptidase C1A papain C-terminal" evidence="1">
    <location>
        <begin position="15"/>
        <end position="74"/>
    </location>
</feature>
<dbReference type="Proteomes" id="UP001491310">
    <property type="component" value="Unassembled WGS sequence"/>
</dbReference>
<protein>
    <recommendedName>
        <fullName evidence="1">Peptidase C1A papain C-terminal domain-containing protein</fullName>
    </recommendedName>
</protein>
<evidence type="ECO:0000259" key="1">
    <source>
        <dbReference type="Pfam" id="PF00112"/>
    </source>
</evidence>
<organism evidence="2 3">
    <name type="scientific">Coccomyxa subellipsoidea</name>
    <dbReference type="NCBI Taxonomy" id="248742"/>
    <lineage>
        <taxon>Eukaryota</taxon>
        <taxon>Viridiplantae</taxon>
        <taxon>Chlorophyta</taxon>
        <taxon>core chlorophytes</taxon>
        <taxon>Trebouxiophyceae</taxon>
        <taxon>Trebouxiophyceae incertae sedis</taxon>
        <taxon>Coccomyxaceae</taxon>
        <taxon>Coccomyxa</taxon>
    </lineage>
</organism>
<accession>A0ABR2YDT9</accession>
<dbReference type="InterPro" id="IPR038765">
    <property type="entry name" value="Papain-like_cys_pep_sf"/>
</dbReference>
<name>A0ABR2YDT9_9CHLO</name>
<dbReference type="EMBL" id="JALJOT010000014">
    <property type="protein sequence ID" value="KAK9903289.1"/>
    <property type="molecule type" value="Genomic_DNA"/>
</dbReference>
<comment type="caution">
    <text evidence="2">The sequence shown here is derived from an EMBL/GenBank/DDBJ whole genome shotgun (WGS) entry which is preliminary data.</text>
</comment>
<gene>
    <name evidence="2" type="ORF">WJX75_001980</name>
</gene>
<dbReference type="Pfam" id="PF00112">
    <property type="entry name" value="Peptidase_C1"/>
    <property type="match status" value="1"/>
</dbReference>
<dbReference type="InterPro" id="IPR000668">
    <property type="entry name" value="Peptidase_C1A_C"/>
</dbReference>
<dbReference type="SUPFAM" id="SSF54001">
    <property type="entry name" value="Cysteine proteinases"/>
    <property type="match status" value="1"/>
</dbReference>
<reference evidence="2 3" key="1">
    <citation type="journal article" date="2024" name="Nat. Commun.">
        <title>Phylogenomics reveals the evolutionary origins of lichenization in chlorophyte algae.</title>
        <authorList>
            <person name="Puginier C."/>
            <person name="Libourel C."/>
            <person name="Otte J."/>
            <person name="Skaloud P."/>
            <person name="Haon M."/>
            <person name="Grisel S."/>
            <person name="Petersen M."/>
            <person name="Berrin J.G."/>
            <person name="Delaux P.M."/>
            <person name="Dal Grande F."/>
            <person name="Keller J."/>
        </authorList>
    </citation>
    <scope>NUCLEOTIDE SEQUENCE [LARGE SCALE GENOMIC DNA]</scope>
    <source>
        <strain evidence="2 3">SAG 216-7</strain>
    </source>
</reference>
<evidence type="ECO:0000313" key="3">
    <source>
        <dbReference type="Proteomes" id="UP001491310"/>
    </source>
</evidence>
<evidence type="ECO:0000313" key="2">
    <source>
        <dbReference type="EMBL" id="KAK9903289.1"/>
    </source>
</evidence>
<proteinExistence type="predicted"/>
<dbReference type="Gene3D" id="3.90.70.10">
    <property type="entry name" value="Cysteine proteinases"/>
    <property type="match status" value="1"/>
</dbReference>
<sequence length="91" mass="10666">MERCRRLKLTGTGTTRYKGGVFEQYNEDQSVHHIVSVVGWGMENDTEYWIVRNSCSEFCCEQGFFRVVTSEYRNQTGNMYNMGIERDCSWG</sequence>
<keyword evidence="3" id="KW-1185">Reference proteome</keyword>